<dbReference type="Proteomes" id="UP000198531">
    <property type="component" value="Unassembled WGS sequence"/>
</dbReference>
<evidence type="ECO:0000259" key="1">
    <source>
        <dbReference type="Pfam" id="PF25905"/>
    </source>
</evidence>
<protein>
    <recommendedName>
        <fullName evidence="1">DUF7961 domain-containing protein</fullName>
    </recommendedName>
</protein>
<sequence>MSTTPTQQSSAAEALDADAVTDVTPVSLSASNLDSTAPAYLRDLKSALAADGYHPAVLTVEACFDEDCPFATQTVVEDLREYVRAAAFLGAARLELTVEGAADEDAVETALRALAERARREGVHFSASGAIST</sequence>
<evidence type="ECO:0000313" key="3">
    <source>
        <dbReference type="Proteomes" id="UP000198531"/>
    </source>
</evidence>
<reference evidence="3" key="1">
    <citation type="submission" date="2016-10" db="EMBL/GenBank/DDBJ databases">
        <authorList>
            <person name="Varghese N."/>
            <person name="Submissions S."/>
        </authorList>
    </citation>
    <scope>NUCLEOTIDE SEQUENCE [LARGE SCALE GENOMIC DNA]</scope>
    <source>
        <strain evidence="3">CGMCC 1.7736</strain>
    </source>
</reference>
<proteinExistence type="predicted"/>
<evidence type="ECO:0000313" key="2">
    <source>
        <dbReference type="EMBL" id="SFR47694.1"/>
    </source>
</evidence>
<keyword evidence="3" id="KW-1185">Reference proteome</keyword>
<organism evidence="2 3">
    <name type="scientific">Halogeometricum rufum</name>
    <dbReference type="NCBI Taxonomy" id="553469"/>
    <lineage>
        <taxon>Archaea</taxon>
        <taxon>Methanobacteriati</taxon>
        <taxon>Methanobacteriota</taxon>
        <taxon>Stenosarchaea group</taxon>
        <taxon>Halobacteria</taxon>
        <taxon>Halobacteriales</taxon>
        <taxon>Haloferacaceae</taxon>
        <taxon>Halogeometricum</taxon>
    </lineage>
</organism>
<gene>
    <name evidence="2" type="ORF">SAMN04487947_1885</name>
</gene>
<feature type="domain" description="DUF7961" evidence="1">
    <location>
        <begin position="22"/>
        <end position="126"/>
    </location>
</feature>
<dbReference type="InterPro" id="IPR058267">
    <property type="entry name" value="DUF7961"/>
</dbReference>
<name>A0A1I6GZR1_9EURY</name>
<dbReference type="Pfam" id="PF25905">
    <property type="entry name" value="DUF7961"/>
    <property type="match status" value="1"/>
</dbReference>
<accession>A0A1I6GZR1</accession>
<dbReference type="OrthoDB" id="291960at2157"/>
<dbReference type="EMBL" id="FOYT01000001">
    <property type="protein sequence ID" value="SFR47694.1"/>
    <property type="molecule type" value="Genomic_DNA"/>
</dbReference>
<dbReference type="STRING" id="553469.SAMN04487947_1885"/>
<dbReference type="Gene3D" id="3.20.20.150">
    <property type="entry name" value="Divalent-metal-dependent TIM barrel enzymes"/>
    <property type="match status" value="1"/>
</dbReference>
<dbReference type="AlphaFoldDB" id="A0A1I6GZR1"/>
<dbReference type="RefSeq" id="WP_089806760.1">
    <property type="nucleotide sequence ID" value="NZ_FOYT01000001.1"/>
</dbReference>